<organism evidence="1 2">
    <name type="scientific">Blumeria graminis f. sp. triticale</name>
    <dbReference type="NCBI Taxonomy" id="1689686"/>
    <lineage>
        <taxon>Eukaryota</taxon>
        <taxon>Fungi</taxon>
        <taxon>Dikarya</taxon>
        <taxon>Ascomycota</taxon>
        <taxon>Pezizomycotina</taxon>
        <taxon>Leotiomycetes</taxon>
        <taxon>Erysiphales</taxon>
        <taxon>Erysiphaceae</taxon>
        <taxon>Blumeria</taxon>
    </lineage>
</organism>
<evidence type="ECO:0000313" key="2">
    <source>
        <dbReference type="Proteomes" id="UP000683417"/>
    </source>
</evidence>
<dbReference type="AlphaFoldDB" id="A0A9W4CUH2"/>
<accession>A0A9W4CUH2</accession>
<reference evidence="1" key="1">
    <citation type="submission" date="2020-10" db="EMBL/GenBank/DDBJ databases">
        <authorList>
            <person name="Muller C M."/>
        </authorList>
    </citation>
    <scope>NUCLEOTIDE SEQUENCE</scope>
    <source>
        <strain evidence="1">THUN-12</strain>
    </source>
</reference>
<protein>
    <submittedName>
        <fullName evidence="1">BgTH12-04370</fullName>
    </submittedName>
</protein>
<name>A0A9W4CUH2_BLUGR</name>
<sequence length="79" mass="8744">MASSSRAGGKAPSRDLEDDDAAVKEYIAWIWETIGVNPSRRRHIDQDQFDNSLPPEPTVAQRAAFLLDRVANCCKNPSS</sequence>
<gene>
    <name evidence="1" type="ORF">BGTH12_LOCUS67</name>
</gene>
<dbReference type="EMBL" id="CAJHIT010000001">
    <property type="protein sequence ID" value="CAD6498709.1"/>
    <property type="molecule type" value="Genomic_DNA"/>
</dbReference>
<comment type="caution">
    <text evidence="1">The sequence shown here is derived from an EMBL/GenBank/DDBJ whole genome shotgun (WGS) entry which is preliminary data.</text>
</comment>
<dbReference type="Proteomes" id="UP000683417">
    <property type="component" value="Unassembled WGS sequence"/>
</dbReference>
<proteinExistence type="predicted"/>
<evidence type="ECO:0000313" key="1">
    <source>
        <dbReference type="EMBL" id="CAD6498709.1"/>
    </source>
</evidence>